<dbReference type="Pfam" id="PF01890">
    <property type="entry name" value="CbiG_C"/>
    <property type="match status" value="1"/>
</dbReference>
<dbReference type="PANTHER" id="PTHR37477:SF1">
    <property type="entry name" value="COBALT-PRECORRIN-5A HYDROLASE"/>
    <property type="match status" value="1"/>
</dbReference>
<evidence type="ECO:0000259" key="3">
    <source>
        <dbReference type="Pfam" id="PF11761"/>
    </source>
</evidence>
<keyword evidence="4" id="KW-0378">Hydrolase</keyword>
<proteinExistence type="predicted"/>
<evidence type="ECO:0000313" key="4">
    <source>
        <dbReference type="EMBL" id="MBC5733819.1"/>
    </source>
</evidence>
<dbReference type="Pfam" id="PF11760">
    <property type="entry name" value="CbiG_N"/>
    <property type="match status" value="1"/>
</dbReference>
<dbReference type="InterPro" id="IPR002750">
    <property type="entry name" value="CobE/GbiG_C"/>
</dbReference>
<feature type="domain" description="Cobalamin synthesis G N-terminal" evidence="2">
    <location>
        <begin position="61"/>
        <end position="133"/>
    </location>
</feature>
<dbReference type="EMBL" id="JACOPP010000010">
    <property type="protein sequence ID" value="MBC5733819.1"/>
    <property type="molecule type" value="Genomic_DNA"/>
</dbReference>
<dbReference type="Proteomes" id="UP000661435">
    <property type="component" value="Unassembled WGS sequence"/>
</dbReference>
<dbReference type="Pfam" id="PF11761">
    <property type="entry name" value="CbiG_mid"/>
    <property type="match status" value="1"/>
</dbReference>
<dbReference type="InterPro" id="IPR052553">
    <property type="entry name" value="CbiG_hydrolase"/>
</dbReference>
<dbReference type="Gene3D" id="3.30.420.180">
    <property type="entry name" value="CobE/GbiG C-terminal domain"/>
    <property type="match status" value="1"/>
</dbReference>
<dbReference type="SUPFAM" id="SSF159672">
    <property type="entry name" value="CbiG N-terminal domain-like"/>
    <property type="match status" value="1"/>
</dbReference>
<dbReference type="Gene3D" id="3.40.50.11220">
    <property type="match status" value="1"/>
</dbReference>
<accession>A0A8J6MAG5</accession>
<sequence length="341" mass="35936">MKLALFAFSRRGCDTARRVRGAACGAGDECRAYTMARYAQEDFEAVVPPLSRFTGPVMAWADAVVFVGACGIAVRAIAPYVADKRTDPAVLVADERGQFVISLLSGHIGGANELTRRVAAGLGATGVITTATDVNGRFSVDAWAAQQGLAIDSMRTAKAVSAAILEGPVPLSSDFPVTGPLPAGTEAGERGAVGICVSWRRRRPFGETLLLVPPVLHVGLGCRRGTPAEAIRALVEQVLEEHAIHPRAVKCAASIDLKAEEPGLLAFCREKGWPVRFHSAGELAAVEGAFTPSAFVRTVTGVDNVCERAALLGAERLLVKKTARDGVTVAVAAEHWEVRFG</sequence>
<dbReference type="InterPro" id="IPR021744">
    <property type="entry name" value="CbiG_N"/>
</dbReference>
<reference evidence="4" key="1">
    <citation type="submission" date="2020-08" db="EMBL/GenBank/DDBJ databases">
        <title>Genome public.</title>
        <authorList>
            <person name="Liu C."/>
            <person name="Sun Q."/>
        </authorList>
    </citation>
    <scope>NUCLEOTIDE SEQUENCE</scope>
    <source>
        <strain evidence="4">NSJ-51</strain>
    </source>
</reference>
<dbReference type="PANTHER" id="PTHR37477">
    <property type="entry name" value="COBALT-PRECORRIN-5A HYDROLASE"/>
    <property type="match status" value="1"/>
</dbReference>
<dbReference type="SUPFAM" id="SSF159664">
    <property type="entry name" value="CobE/GbiG C-terminal domain-like"/>
    <property type="match status" value="1"/>
</dbReference>
<protein>
    <submittedName>
        <fullName evidence="4">Cobalt-precorrin 5A hydrolase</fullName>
    </submittedName>
</protein>
<comment type="caution">
    <text evidence="4">The sequence shown here is derived from an EMBL/GenBank/DDBJ whole genome shotgun (WGS) entry which is preliminary data.</text>
</comment>
<evidence type="ECO:0000259" key="2">
    <source>
        <dbReference type="Pfam" id="PF11760"/>
    </source>
</evidence>
<dbReference type="InterPro" id="IPR021745">
    <property type="entry name" value="CbiG_mid"/>
</dbReference>
<dbReference type="GO" id="GO:0016787">
    <property type="term" value="F:hydrolase activity"/>
    <property type="evidence" value="ECO:0007669"/>
    <property type="project" value="UniProtKB-KW"/>
</dbReference>
<dbReference type="RefSeq" id="WP_186907710.1">
    <property type="nucleotide sequence ID" value="NZ_JACOPP010000010.1"/>
</dbReference>
<evidence type="ECO:0000259" key="1">
    <source>
        <dbReference type="Pfam" id="PF01890"/>
    </source>
</evidence>
<feature type="domain" description="Cobalamin biosynthesis central region" evidence="3">
    <location>
        <begin position="139"/>
        <end position="213"/>
    </location>
</feature>
<dbReference type="AlphaFoldDB" id="A0A8J6MAG5"/>
<evidence type="ECO:0000313" key="5">
    <source>
        <dbReference type="Proteomes" id="UP000661435"/>
    </source>
</evidence>
<gene>
    <name evidence="4" type="ORF">H8S57_08765</name>
</gene>
<organism evidence="4 5">
    <name type="scientific">Lawsonibacter hominis</name>
    <dbReference type="NCBI Taxonomy" id="2763053"/>
    <lineage>
        <taxon>Bacteria</taxon>
        <taxon>Bacillati</taxon>
        <taxon>Bacillota</taxon>
        <taxon>Clostridia</taxon>
        <taxon>Eubacteriales</taxon>
        <taxon>Oscillospiraceae</taxon>
        <taxon>Lawsonibacter</taxon>
    </lineage>
</organism>
<keyword evidence="5" id="KW-1185">Reference proteome</keyword>
<dbReference type="InterPro" id="IPR038029">
    <property type="entry name" value="GbiG_N_sf"/>
</dbReference>
<dbReference type="InterPro" id="IPR036518">
    <property type="entry name" value="CobE/GbiG_C_sf"/>
</dbReference>
<dbReference type="GO" id="GO:0009236">
    <property type="term" value="P:cobalamin biosynthetic process"/>
    <property type="evidence" value="ECO:0007669"/>
    <property type="project" value="InterPro"/>
</dbReference>
<feature type="domain" description="CobE/GbiG C-terminal" evidence="1">
    <location>
        <begin position="216"/>
        <end position="332"/>
    </location>
</feature>
<name>A0A8J6MAG5_9FIRM</name>